<comment type="subcellular location">
    <subcellularLocation>
        <location evidence="1">Membrane</location>
        <topology evidence="1">Multi-pass membrane protein</topology>
    </subcellularLocation>
</comment>
<dbReference type="PANTHER" id="PTHR19282">
    <property type="entry name" value="TETRASPANIN"/>
    <property type="match status" value="1"/>
</dbReference>
<dbReference type="AlphaFoldDB" id="A0A2C9LQ55"/>
<dbReference type="Gene3D" id="1.10.1450.10">
    <property type="entry name" value="Tetraspanin"/>
    <property type="match status" value="1"/>
</dbReference>
<dbReference type="EnsemblMetazoa" id="BGLB033716-RA">
    <property type="protein sequence ID" value="BGLB033716-PA"/>
    <property type="gene ID" value="BGLB033716"/>
</dbReference>
<evidence type="ECO:0000256" key="1">
    <source>
        <dbReference type="ARBA" id="ARBA00004141"/>
    </source>
</evidence>
<keyword evidence="2 6" id="KW-0812">Transmembrane</keyword>
<dbReference type="OrthoDB" id="438211at2759"/>
<evidence type="ECO:0000256" key="3">
    <source>
        <dbReference type="ARBA" id="ARBA00022989"/>
    </source>
</evidence>
<dbReference type="InterPro" id="IPR036259">
    <property type="entry name" value="MFS_trans_sf"/>
</dbReference>
<gene>
    <name evidence="7" type="primary">106072328</name>
</gene>
<evidence type="ECO:0000313" key="7">
    <source>
        <dbReference type="EnsemblMetazoa" id="BGLB033716-PA"/>
    </source>
</evidence>
<dbReference type="Proteomes" id="UP000076420">
    <property type="component" value="Unassembled WGS sequence"/>
</dbReference>
<feature type="transmembrane region" description="Helical" evidence="6">
    <location>
        <begin position="126"/>
        <end position="148"/>
    </location>
</feature>
<dbReference type="InterPro" id="IPR008952">
    <property type="entry name" value="Tetraspanin_EC2_sf"/>
</dbReference>
<organism evidence="7 8">
    <name type="scientific">Biomphalaria glabrata</name>
    <name type="common">Bloodfluke planorb</name>
    <name type="synonym">Freshwater snail</name>
    <dbReference type="NCBI Taxonomy" id="6526"/>
    <lineage>
        <taxon>Eukaryota</taxon>
        <taxon>Metazoa</taxon>
        <taxon>Spiralia</taxon>
        <taxon>Lophotrochozoa</taxon>
        <taxon>Mollusca</taxon>
        <taxon>Gastropoda</taxon>
        <taxon>Heterobranchia</taxon>
        <taxon>Euthyneura</taxon>
        <taxon>Panpulmonata</taxon>
        <taxon>Hygrophila</taxon>
        <taxon>Lymnaeoidea</taxon>
        <taxon>Planorbidae</taxon>
        <taxon>Biomphalaria</taxon>
    </lineage>
</organism>
<evidence type="ECO:0000256" key="5">
    <source>
        <dbReference type="SAM" id="MobiDB-lite"/>
    </source>
</evidence>
<dbReference type="SUPFAM" id="SSF103473">
    <property type="entry name" value="MFS general substrate transporter"/>
    <property type="match status" value="1"/>
</dbReference>
<evidence type="ECO:0000313" key="8">
    <source>
        <dbReference type="Proteomes" id="UP000076420"/>
    </source>
</evidence>
<feature type="transmembrane region" description="Helical" evidence="6">
    <location>
        <begin position="52"/>
        <end position="74"/>
    </location>
</feature>
<proteinExistence type="predicted"/>
<dbReference type="VEuPathDB" id="VectorBase:BGLB033716"/>
<feature type="compositionally biased region" description="Basic and acidic residues" evidence="5">
    <location>
        <begin position="10"/>
        <end position="24"/>
    </location>
</feature>
<dbReference type="GO" id="GO:0005886">
    <property type="term" value="C:plasma membrane"/>
    <property type="evidence" value="ECO:0007669"/>
    <property type="project" value="TreeGrafter"/>
</dbReference>
<dbReference type="InterPro" id="IPR018499">
    <property type="entry name" value="Tetraspanin/Peripherin"/>
</dbReference>
<dbReference type="STRING" id="6526.A0A2C9LQ55"/>
<dbReference type="PANTHER" id="PTHR19282:SF544">
    <property type="entry name" value="TETRASPANIN"/>
    <property type="match status" value="1"/>
</dbReference>
<evidence type="ECO:0000256" key="2">
    <source>
        <dbReference type="ARBA" id="ARBA00022692"/>
    </source>
</evidence>
<reference evidence="7" key="1">
    <citation type="submission" date="2020-05" db="UniProtKB">
        <authorList>
            <consortium name="EnsemblMetazoa"/>
        </authorList>
    </citation>
    <scope>IDENTIFICATION</scope>
    <source>
        <strain evidence="7">BB02</strain>
    </source>
</reference>
<dbReference type="CDD" id="cd03127">
    <property type="entry name" value="tetraspanin_LEL"/>
    <property type="match status" value="1"/>
</dbReference>
<feature type="transmembrane region" description="Helical" evidence="6">
    <location>
        <begin position="94"/>
        <end position="117"/>
    </location>
</feature>
<keyword evidence="4 6" id="KW-0472">Membrane</keyword>
<name>A0A2C9LQ55_BIOGL</name>
<dbReference type="Pfam" id="PF00335">
    <property type="entry name" value="Tetraspanin"/>
    <property type="match status" value="1"/>
</dbReference>
<protein>
    <recommendedName>
        <fullName evidence="9">Tetraspanin</fullName>
    </recommendedName>
</protein>
<feature type="transmembrane region" description="Helical" evidence="6">
    <location>
        <begin position="315"/>
        <end position="338"/>
    </location>
</feature>
<accession>A0A2C9LQ55</accession>
<evidence type="ECO:0000256" key="4">
    <source>
        <dbReference type="ARBA" id="ARBA00023136"/>
    </source>
</evidence>
<feature type="region of interest" description="Disordered" evidence="5">
    <location>
        <begin position="1"/>
        <end position="24"/>
    </location>
</feature>
<sequence length="358" mass="40513">MKKNSVKMPRRAENSDSEKDSRNGEMEISTIEKVTREKQVSRKACTMNCFKLLLAIFNIIFILVGIALLAVGIWTAVSKLYVSNVIGDTLFSAASYLLIAVGFVVICISIVGLLAVLKENKRWLKIYFGLLIFGFLILIVAAILAIVFKGEVESVMVNSMRKSLIESYGSDKVITDSWDKLQTELECCAISRKSLGPYVLFNFPYKDGLSPKNDNEIESQDSWPIYKRTEFYGRQLTLIRHRSMLAALMKGDRKYVPPSCCVVDKKTKDYKSLKHCQFFSTGPPSNFESTFTNDYLLYQGCYDKAKELVLGQSDIIVALGFVFAFLMVAGMVVTFFLLRSLNDEAEDEVKRRREPDNL</sequence>
<dbReference type="PRINTS" id="PR00259">
    <property type="entry name" value="TMFOUR"/>
</dbReference>
<dbReference type="VEuPathDB" id="VectorBase:BGLAX_039856"/>
<keyword evidence="3 6" id="KW-1133">Transmembrane helix</keyword>
<evidence type="ECO:0008006" key="9">
    <source>
        <dbReference type="Google" id="ProtNLM"/>
    </source>
</evidence>
<dbReference type="KEGG" id="bgt:106072328"/>
<evidence type="ECO:0000256" key="6">
    <source>
        <dbReference type="SAM" id="Phobius"/>
    </source>
</evidence>